<dbReference type="AlphaFoldDB" id="A0A1U8Q5Y2"/>
<dbReference type="OrthoDB" id="1719468at2759"/>
<dbReference type="RefSeq" id="XP_019054208.1">
    <property type="nucleotide sequence ID" value="XM_019198663.1"/>
</dbReference>
<sequence>MSTNVENTQSKRGRGKNKRKWLDDEDKALIESLQELCTNPQWKCDGNFKSGYMLKLQDMIRSKISNCSLQASPHIESRVKWLKQKYFAIVQMLKENGCKWDDTKKMIRCEKEWYDRWCKAHKDANGLYGMKFKWFWELGKIYDKDREMGQLVETFEDDVQYIEMEEAENDVAHFSSDEDNLGEEGQLVTLVSKSTTASTSTKKKKKEQQTLKGNEAKKQRAMQPINLEAQFLTAIGKFESLMQDIGIQLRTLATMMAHEDERKQQLIDRSNNIVEELMKIEGLTSKDVFRIANILSTEPPKLNVFSQLPLAMRREYVLDLLYPSFDGSTSAQ</sequence>
<evidence type="ECO:0000313" key="4">
    <source>
        <dbReference type="RefSeq" id="XP_019054207.1"/>
    </source>
</evidence>
<proteinExistence type="predicted"/>
<dbReference type="PANTHER" id="PTHR46250">
    <property type="entry name" value="MYB/SANT-LIKE DNA-BINDING DOMAIN PROTEIN-RELATED"/>
    <property type="match status" value="1"/>
</dbReference>
<evidence type="ECO:0000313" key="5">
    <source>
        <dbReference type="RefSeq" id="XP_019054208.1"/>
    </source>
</evidence>
<feature type="domain" description="Myb/SANT-like" evidence="2">
    <location>
        <begin position="20"/>
        <end position="116"/>
    </location>
</feature>
<evidence type="ECO:0000313" key="3">
    <source>
        <dbReference type="Proteomes" id="UP000189703"/>
    </source>
</evidence>
<gene>
    <name evidence="4 5" type="primary">LOC104601717</name>
</gene>
<evidence type="ECO:0000259" key="2">
    <source>
        <dbReference type="Pfam" id="PF12776"/>
    </source>
</evidence>
<dbReference type="OMA" id="MSRAHER"/>
<protein>
    <submittedName>
        <fullName evidence="4 5">Uncharacterized protein LOC104601717 isoform X1</fullName>
    </submittedName>
</protein>
<dbReference type="eggNOG" id="ENOG502S2HS">
    <property type="taxonomic scope" value="Eukaryota"/>
</dbReference>
<feature type="region of interest" description="Disordered" evidence="1">
    <location>
        <begin position="193"/>
        <end position="219"/>
    </location>
</feature>
<organism evidence="3 5">
    <name type="scientific">Nelumbo nucifera</name>
    <name type="common">Sacred lotus</name>
    <dbReference type="NCBI Taxonomy" id="4432"/>
    <lineage>
        <taxon>Eukaryota</taxon>
        <taxon>Viridiplantae</taxon>
        <taxon>Streptophyta</taxon>
        <taxon>Embryophyta</taxon>
        <taxon>Tracheophyta</taxon>
        <taxon>Spermatophyta</taxon>
        <taxon>Magnoliopsida</taxon>
        <taxon>Proteales</taxon>
        <taxon>Nelumbonaceae</taxon>
        <taxon>Nelumbo</taxon>
    </lineage>
</organism>
<reference evidence="4 5" key="1">
    <citation type="submission" date="2025-04" db="UniProtKB">
        <authorList>
            <consortium name="RefSeq"/>
        </authorList>
    </citation>
    <scope>IDENTIFICATION</scope>
</reference>
<dbReference type="Proteomes" id="UP000189703">
    <property type="component" value="Unplaced"/>
</dbReference>
<dbReference type="KEGG" id="nnu:104601717"/>
<dbReference type="Pfam" id="PF12776">
    <property type="entry name" value="Myb_DNA-bind_3"/>
    <property type="match status" value="1"/>
</dbReference>
<keyword evidence="3" id="KW-1185">Reference proteome</keyword>
<evidence type="ECO:0000256" key="1">
    <source>
        <dbReference type="SAM" id="MobiDB-lite"/>
    </source>
</evidence>
<dbReference type="STRING" id="4432.A0A1U8Q5Y2"/>
<dbReference type="GeneID" id="104601717"/>
<dbReference type="PANTHER" id="PTHR46250:SF15">
    <property type="entry name" value="OS01G0523800 PROTEIN"/>
    <property type="match status" value="1"/>
</dbReference>
<name>A0A1U8Q5Y2_NELNU</name>
<dbReference type="InterPro" id="IPR024752">
    <property type="entry name" value="Myb/SANT-like_dom"/>
</dbReference>
<accession>A0A1U8Q5Y2</accession>
<dbReference type="RefSeq" id="XP_019054207.1">
    <property type="nucleotide sequence ID" value="XM_019198662.1"/>
</dbReference>